<accession>B9TMH2</accession>
<dbReference type="GO" id="GO:0005516">
    <property type="term" value="F:calmodulin binding"/>
    <property type="evidence" value="ECO:0007669"/>
    <property type="project" value="InterPro"/>
</dbReference>
<dbReference type="EMBL" id="EQ989173">
    <property type="protein sequence ID" value="EEF22942.1"/>
    <property type="molecule type" value="Genomic_DNA"/>
</dbReference>
<keyword evidence="3" id="KW-1185">Reference proteome</keyword>
<organism evidence="2 3">
    <name type="scientific">Ricinus communis</name>
    <name type="common">Castor bean</name>
    <dbReference type="NCBI Taxonomy" id="3988"/>
    <lineage>
        <taxon>Eukaryota</taxon>
        <taxon>Viridiplantae</taxon>
        <taxon>Streptophyta</taxon>
        <taxon>Embryophyta</taxon>
        <taxon>Tracheophyta</taxon>
        <taxon>Spermatophyta</taxon>
        <taxon>Magnoliopsida</taxon>
        <taxon>eudicotyledons</taxon>
        <taxon>Gunneridae</taxon>
        <taxon>Pentapetalae</taxon>
        <taxon>rosids</taxon>
        <taxon>fabids</taxon>
        <taxon>Malpighiales</taxon>
        <taxon>Euphorbiaceae</taxon>
        <taxon>Acalyphoideae</taxon>
        <taxon>Acalypheae</taxon>
        <taxon>Ricinus</taxon>
    </lineage>
</organism>
<proteinExistence type="predicted"/>
<dbReference type="Proteomes" id="UP000008311">
    <property type="component" value="Unassembled WGS sequence"/>
</dbReference>
<name>B9TMH2_RICCO</name>
<dbReference type="InterPro" id="IPR024750">
    <property type="entry name" value="Ca_ATPase_N_dom"/>
</dbReference>
<dbReference type="InParanoid" id="B9TMH2"/>
<sequence>MESLLKEFELEHKNPSEDALLRWRKAVSKLTVKNPRRRFRMVADLAKRSEALKKKRSIQNFPFIVERVTLDHF</sequence>
<protein>
    <recommendedName>
        <fullName evidence="1">Calcium-transporting P-type ATPase N-terminal autoinhibitory domain-containing protein</fullName>
    </recommendedName>
</protein>
<gene>
    <name evidence="2" type="ORF">RCOM_1877370</name>
</gene>
<dbReference type="Pfam" id="PF12515">
    <property type="entry name" value="CaATP_NAI"/>
    <property type="match status" value="1"/>
</dbReference>
<evidence type="ECO:0000313" key="3">
    <source>
        <dbReference type="Proteomes" id="UP000008311"/>
    </source>
</evidence>
<dbReference type="STRING" id="3988.B9TMH2"/>
<feature type="domain" description="Calcium-transporting P-type ATPase N-terminal autoinhibitory" evidence="1">
    <location>
        <begin position="5"/>
        <end position="50"/>
    </location>
</feature>
<dbReference type="AlphaFoldDB" id="B9TMH2"/>
<evidence type="ECO:0000259" key="1">
    <source>
        <dbReference type="Pfam" id="PF12515"/>
    </source>
</evidence>
<evidence type="ECO:0000313" key="2">
    <source>
        <dbReference type="EMBL" id="EEF22942.1"/>
    </source>
</evidence>
<reference evidence="3" key="1">
    <citation type="journal article" date="2010" name="Nat. Biotechnol.">
        <title>Draft genome sequence of the oilseed species Ricinus communis.</title>
        <authorList>
            <person name="Chan A.P."/>
            <person name="Crabtree J."/>
            <person name="Zhao Q."/>
            <person name="Lorenzi H."/>
            <person name="Orvis J."/>
            <person name="Puiu D."/>
            <person name="Melake-Berhan A."/>
            <person name="Jones K.M."/>
            <person name="Redman J."/>
            <person name="Chen G."/>
            <person name="Cahoon E.B."/>
            <person name="Gedil M."/>
            <person name="Stanke M."/>
            <person name="Haas B.J."/>
            <person name="Wortman J.R."/>
            <person name="Fraser-Liggett C.M."/>
            <person name="Ravel J."/>
            <person name="Rabinowicz P.D."/>
        </authorList>
    </citation>
    <scope>NUCLEOTIDE SEQUENCE [LARGE SCALE GENOMIC DNA]</scope>
    <source>
        <strain evidence="3">cv. Hale</strain>
    </source>
</reference>
<dbReference type="Gene3D" id="1.20.5.170">
    <property type="match status" value="1"/>
</dbReference>